<keyword evidence="3" id="KW-1185">Reference proteome</keyword>
<dbReference type="Proteomes" id="UP000594638">
    <property type="component" value="Unassembled WGS sequence"/>
</dbReference>
<dbReference type="InterPro" id="IPR055357">
    <property type="entry name" value="LRR_At1g61320_AtMIF1"/>
</dbReference>
<proteinExistence type="predicted"/>
<dbReference type="AlphaFoldDB" id="A0A8S0PER1"/>
<dbReference type="PANTHER" id="PTHR34145">
    <property type="entry name" value="OS02G0105600 PROTEIN"/>
    <property type="match status" value="1"/>
</dbReference>
<dbReference type="Gramene" id="OE9A022752T5">
    <property type="protein sequence ID" value="OE9A022752C5"/>
    <property type="gene ID" value="OE9A022752"/>
</dbReference>
<gene>
    <name evidence="2" type="ORF">OLEA9_A022752</name>
</gene>
<dbReference type="Pfam" id="PF23622">
    <property type="entry name" value="LRR_At1g61320_AtMIF1"/>
    <property type="match status" value="1"/>
</dbReference>
<dbReference type="InterPro" id="IPR053772">
    <property type="entry name" value="At1g61320/At1g61330-like"/>
</dbReference>
<dbReference type="SUPFAM" id="SSF81383">
    <property type="entry name" value="F-box domain"/>
    <property type="match status" value="1"/>
</dbReference>
<comment type="caution">
    <text evidence="2">The sequence shown here is derived from an EMBL/GenBank/DDBJ whole genome shotgun (WGS) entry which is preliminary data.</text>
</comment>
<dbReference type="PANTHER" id="PTHR34145:SF28">
    <property type="entry name" value="F-BOX DOMAIN-CONTAINING PROTEIN"/>
    <property type="match status" value="1"/>
</dbReference>
<evidence type="ECO:0000259" key="1">
    <source>
        <dbReference type="PROSITE" id="PS50181"/>
    </source>
</evidence>
<dbReference type="Pfam" id="PF00646">
    <property type="entry name" value="F-box"/>
    <property type="match status" value="1"/>
</dbReference>
<dbReference type="OrthoDB" id="904489at2759"/>
<organism evidence="2 3">
    <name type="scientific">Olea europaea subsp. europaea</name>
    <dbReference type="NCBI Taxonomy" id="158383"/>
    <lineage>
        <taxon>Eukaryota</taxon>
        <taxon>Viridiplantae</taxon>
        <taxon>Streptophyta</taxon>
        <taxon>Embryophyta</taxon>
        <taxon>Tracheophyta</taxon>
        <taxon>Spermatophyta</taxon>
        <taxon>Magnoliopsida</taxon>
        <taxon>eudicotyledons</taxon>
        <taxon>Gunneridae</taxon>
        <taxon>Pentapetalae</taxon>
        <taxon>asterids</taxon>
        <taxon>lamiids</taxon>
        <taxon>Lamiales</taxon>
        <taxon>Oleaceae</taxon>
        <taxon>Oleeae</taxon>
        <taxon>Olea</taxon>
    </lineage>
</organism>
<evidence type="ECO:0000313" key="2">
    <source>
        <dbReference type="EMBL" id="CAA2939503.1"/>
    </source>
</evidence>
<dbReference type="EMBL" id="CACTIH010000043">
    <property type="protein sequence ID" value="CAA2939503.1"/>
    <property type="molecule type" value="Genomic_DNA"/>
</dbReference>
<sequence>MDSMYYRHMHHEIYLRLLYIKMNSSTRDVEQELDRISNLPEPIRCLIISRLPIEELVRTSVLSKSWHDTWKNVPHLYFDLTRMTKACREPFYQVKRNRRSHCARNFLPCSEQHINQLHDAARLVNTILNAHSASVTSCRINQFPIGFQEPVESVEYLTRIKGVQELYLTGRPLIRFGPQKLKPLPFPSWGKTLQVLELSKYTIKDASIFKGCDNLHTLRLKIVKLGKESMGEILTYCKALKEISLLNCTGIENLTISNKNLKILELHNISFSLINICAENLAVLVLGNIQCPASCLVIKAPAVVKLDAFHLNRKDCFEMEELLSRCCGILGSCNDAGRPISNRTFYISPFKKLQMLSLNLDLNNIGEAIILSYFFRECFGLKTLKICLPVGRTANLNQASGNQLSYPEYLFWDQKEIFESIENNLSMVHITRFSGTELEMGFAKYIITRAPKMKTIVIDCQDSCTTYVQRLFKLSKASVHLSVFVDHPRLSSVYSSEVNLLVE</sequence>
<reference evidence="2 3" key="1">
    <citation type="submission" date="2019-12" db="EMBL/GenBank/DDBJ databases">
        <authorList>
            <person name="Alioto T."/>
            <person name="Alioto T."/>
            <person name="Gomez Garrido J."/>
        </authorList>
    </citation>
    <scope>NUCLEOTIDE SEQUENCE [LARGE SCALE GENOMIC DNA]</scope>
</reference>
<dbReference type="InterPro" id="IPR001810">
    <property type="entry name" value="F-box_dom"/>
</dbReference>
<accession>A0A8S0PER1</accession>
<dbReference type="InterPro" id="IPR036047">
    <property type="entry name" value="F-box-like_dom_sf"/>
</dbReference>
<dbReference type="PROSITE" id="PS50181">
    <property type="entry name" value="FBOX"/>
    <property type="match status" value="1"/>
</dbReference>
<dbReference type="InterPro" id="IPR032675">
    <property type="entry name" value="LRR_dom_sf"/>
</dbReference>
<evidence type="ECO:0000313" key="3">
    <source>
        <dbReference type="Proteomes" id="UP000594638"/>
    </source>
</evidence>
<dbReference type="InterPro" id="IPR053781">
    <property type="entry name" value="F-box_AtFBL13-like"/>
</dbReference>
<dbReference type="CDD" id="cd22160">
    <property type="entry name" value="F-box_AtFBL13-like"/>
    <property type="match status" value="1"/>
</dbReference>
<protein>
    <submittedName>
        <fullName evidence="2">F-box At1g67390</fullName>
    </submittedName>
</protein>
<feature type="domain" description="F-box" evidence="1">
    <location>
        <begin position="33"/>
        <end position="80"/>
    </location>
</feature>
<dbReference type="SUPFAM" id="SSF52047">
    <property type="entry name" value="RNI-like"/>
    <property type="match status" value="1"/>
</dbReference>
<name>A0A8S0PER1_OLEEU</name>
<dbReference type="Gene3D" id="3.80.10.10">
    <property type="entry name" value="Ribonuclease Inhibitor"/>
    <property type="match status" value="1"/>
</dbReference>